<dbReference type="PANTHER" id="PTHR48075:SF5">
    <property type="entry name" value="3-HYDROXYBUTYRYL-COA DEHYDROGENASE"/>
    <property type="match status" value="1"/>
</dbReference>
<dbReference type="GO" id="GO:0006635">
    <property type="term" value="P:fatty acid beta-oxidation"/>
    <property type="evidence" value="ECO:0007669"/>
    <property type="project" value="UniProtKB-UniPathway"/>
</dbReference>
<dbReference type="PROSITE" id="PS00166">
    <property type="entry name" value="ENOYL_COA_HYDRATASE"/>
    <property type="match status" value="1"/>
</dbReference>
<dbReference type="Gene3D" id="1.10.1040.10">
    <property type="entry name" value="N-(1-d-carboxylethyl)-l-norvaline Dehydrogenase, domain 2"/>
    <property type="match status" value="2"/>
</dbReference>
<evidence type="ECO:0000256" key="2">
    <source>
        <dbReference type="ARBA" id="ARBA00008750"/>
    </source>
</evidence>
<comment type="similarity">
    <text evidence="8">Belongs to the enoyl-CoA hydratase/isomerase family.</text>
</comment>
<sequence>MAAPSLEDIETVTVIGAGSMGHGIAQVFAMHRYDVTLVDIEEEPLSTALENIEQSLERLGEEPGPVLDRITTTTDRNSGLSDTDLMVEATPEDIDLKRDVFAAADEAAPEHAILATNTSTLPVTEMADATDRPEQVVGMHFSNPVPLIDLVEVISGEQTSDSVIELTVALSEDVGKTPVILEKDVPGFLLNRINYAFWSEGLRHLDDGRHDAEAIDASIRRLGFPMGPFEVLDFAGIDVFYMVCQALQDRDVPVVISETHENLVEADAYGMKTGEGFYDYPSPGEYARVDIPRERRHEYNPYQMIASAVNAAAWLLDNDVTTMEDVDTAMRTGMSWPRGPLEFADEYGIDRIIELLERLHEETGREQYDPHPLLERMVEQGRLGWKTGEGFYEYDHETTSFGSVEYERREFVARIVLDRPDKLNAMDESAWRGLRAALEQARGDDDIRATIVEGSGRAFSAGDDIPEMAGWESSDECQEYLDEVLLPAIKAFRAHPKPTIALVDGIATGAGCELVLLSDLAVAGDGSRFGQPEGTIGALPPIWLAHGTTSVGKKKLLELATTGDLFTATEAHEMGLLNYAVDSEQAPDVARELARSTTASAPGSIESIKTIWNGVEDDLVDDWLATATDELAERLMSDEGRHGLEAFIEDETPRWER</sequence>
<dbReference type="InterPro" id="IPR006176">
    <property type="entry name" value="3-OHacyl-CoA_DH_NAD-bd"/>
</dbReference>
<comment type="pathway">
    <text evidence="1">Lipid metabolism; fatty acid beta-oxidation.</text>
</comment>
<name>A0A8J8Q419_9EURY</name>
<dbReference type="InterPro" id="IPR001753">
    <property type="entry name" value="Enoyl-CoA_hydra/iso"/>
</dbReference>
<organism evidence="11 12">
    <name type="scientific">Natronococcus pandeyae</name>
    <dbReference type="NCBI Taxonomy" id="2055836"/>
    <lineage>
        <taxon>Archaea</taxon>
        <taxon>Methanobacteriati</taxon>
        <taxon>Methanobacteriota</taxon>
        <taxon>Stenosarchaea group</taxon>
        <taxon>Halobacteria</taxon>
        <taxon>Halobacteriales</taxon>
        <taxon>Natrialbaceae</taxon>
        <taxon>Natronococcus</taxon>
    </lineage>
</organism>
<evidence type="ECO:0000313" key="11">
    <source>
        <dbReference type="EMBL" id="TYL37334.1"/>
    </source>
</evidence>
<dbReference type="GO" id="GO:0004300">
    <property type="term" value="F:enoyl-CoA hydratase activity"/>
    <property type="evidence" value="ECO:0007669"/>
    <property type="project" value="UniProtKB-EC"/>
</dbReference>
<evidence type="ECO:0000256" key="1">
    <source>
        <dbReference type="ARBA" id="ARBA00005005"/>
    </source>
</evidence>
<evidence type="ECO:0000256" key="3">
    <source>
        <dbReference type="ARBA" id="ARBA00012076"/>
    </source>
</evidence>
<dbReference type="UniPathway" id="UPA00659"/>
<feature type="domain" description="3-hydroxyacyl-CoA dehydrogenase NAD binding" evidence="10">
    <location>
        <begin position="11"/>
        <end position="184"/>
    </location>
</feature>
<dbReference type="GO" id="GO:0016616">
    <property type="term" value="F:oxidoreductase activity, acting on the CH-OH group of donors, NAD or NADP as acceptor"/>
    <property type="evidence" value="ECO:0007669"/>
    <property type="project" value="InterPro"/>
</dbReference>
<dbReference type="Gene3D" id="3.90.226.10">
    <property type="entry name" value="2-enoyl-CoA Hydratase, Chain A, domain 1"/>
    <property type="match status" value="1"/>
</dbReference>
<dbReference type="InterPro" id="IPR013328">
    <property type="entry name" value="6PGD_dom2"/>
</dbReference>
<dbReference type="InterPro" id="IPR014748">
    <property type="entry name" value="Enoyl-CoA_hydra_C"/>
</dbReference>
<dbReference type="Pfam" id="PF00725">
    <property type="entry name" value="3HCDH"/>
    <property type="match status" value="2"/>
</dbReference>
<dbReference type="Pfam" id="PF00378">
    <property type="entry name" value="ECH_1"/>
    <property type="match status" value="1"/>
</dbReference>
<dbReference type="RefSeq" id="WP_148859197.1">
    <property type="nucleotide sequence ID" value="NZ_PHNJ01000010.1"/>
</dbReference>
<dbReference type="Gene3D" id="1.10.12.10">
    <property type="entry name" value="Lyase 2-enoyl-coa Hydratase, Chain A, domain 2"/>
    <property type="match status" value="1"/>
</dbReference>
<evidence type="ECO:0000256" key="7">
    <source>
        <dbReference type="ARBA" id="ARBA00023098"/>
    </source>
</evidence>
<keyword evidence="12" id="KW-1185">Reference proteome</keyword>
<evidence type="ECO:0000259" key="9">
    <source>
        <dbReference type="Pfam" id="PF00725"/>
    </source>
</evidence>
<reference evidence="11" key="1">
    <citation type="submission" date="2017-11" db="EMBL/GenBank/DDBJ databases">
        <authorList>
            <person name="Kajale S.C."/>
            <person name="Sharma A."/>
        </authorList>
    </citation>
    <scope>NUCLEOTIDE SEQUENCE</scope>
    <source>
        <strain evidence="11">LS1_42</strain>
    </source>
</reference>
<accession>A0A8J8Q419</accession>
<keyword evidence="4" id="KW-0276">Fatty acid metabolism</keyword>
<dbReference type="InterPro" id="IPR006108">
    <property type="entry name" value="3HC_DH_C"/>
</dbReference>
<protein>
    <recommendedName>
        <fullName evidence="3">enoyl-CoA hydratase</fullName>
        <ecNumber evidence="3">4.2.1.17</ecNumber>
    </recommendedName>
</protein>
<dbReference type="Pfam" id="PF02737">
    <property type="entry name" value="3HCDH_N"/>
    <property type="match status" value="1"/>
</dbReference>
<dbReference type="AlphaFoldDB" id="A0A8J8Q419"/>
<dbReference type="EMBL" id="PHNJ01000010">
    <property type="protein sequence ID" value="TYL37334.1"/>
    <property type="molecule type" value="Genomic_DNA"/>
</dbReference>
<evidence type="ECO:0000256" key="8">
    <source>
        <dbReference type="RuleBase" id="RU003707"/>
    </source>
</evidence>
<comment type="caution">
    <text evidence="11">The sequence shown here is derived from an EMBL/GenBank/DDBJ whole genome shotgun (WGS) entry which is preliminary data.</text>
</comment>
<dbReference type="OrthoDB" id="39812at2157"/>
<dbReference type="SUPFAM" id="SSF48179">
    <property type="entry name" value="6-phosphogluconate dehydrogenase C-terminal domain-like"/>
    <property type="match status" value="2"/>
</dbReference>
<proteinExistence type="inferred from homology"/>
<keyword evidence="5" id="KW-0560">Oxidoreductase</keyword>
<evidence type="ECO:0000256" key="6">
    <source>
        <dbReference type="ARBA" id="ARBA00023027"/>
    </source>
</evidence>
<feature type="domain" description="3-hydroxyacyl-CoA dehydrogenase C-terminal" evidence="9">
    <location>
        <begin position="304"/>
        <end position="394"/>
    </location>
</feature>
<dbReference type="SUPFAM" id="SSF52096">
    <property type="entry name" value="ClpP/crotonase"/>
    <property type="match status" value="1"/>
</dbReference>
<keyword evidence="6" id="KW-0520">NAD</keyword>
<evidence type="ECO:0000259" key="10">
    <source>
        <dbReference type="Pfam" id="PF02737"/>
    </source>
</evidence>
<dbReference type="Gene3D" id="3.40.50.720">
    <property type="entry name" value="NAD(P)-binding Rossmann-like Domain"/>
    <property type="match status" value="1"/>
</dbReference>
<dbReference type="EC" id="4.2.1.17" evidence="3"/>
<dbReference type="FunFam" id="3.40.50.720:FF:000009">
    <property type="entry name" value="Fatty oxidation complex, alpha subunit"/>
    <property type="match status" value="1"/>
</dbReference>
<evidence type="ECO:0000313" key="12">
    <source>
        <dbReference type="Proteomes" id="UP000766904"/>
    </source>
</evidence>
<dbReference type="Proteomes" id="UP000766904">
    <property type="component" value="Unassembled WGS sequence"/>
</dbReference>
<dbReference type="InterPro" id="IPR018376">
    <property type="entry name" value="Enoyl-CoA_hyd/isom_CS"/>
</dbReference>
<comment type="similarity">
    <text evidence="2">In the N-terminal section; belongs to the enoyl-CoA hydratase/isomerase family.</text>
</comment>
<dbReference type="PANTHER" id="PTHR48075">
    <property type="entry name" value="3-HYDROXYACYL-COA DEHYDROGENASE FAMILY PROTEIN"/>
    <property type="match status" value="1"/>
</dbReference>
<evidence type="ECO:0000256" key="4">
    <source>
        <dbReference type="ARBA" id="ARBA00022832"/>
    </source>
</evidence>
<dbReference type="GO" id="GO:0070403">
    <property type="term" value="F:NAD+ binding"/>
    <property type="evidence" value="ECO:0007669"/>
    <property type="project" value="InterPro"/>
</dbReference>
<evidence type="ECO:0000256" key="5">
    <source>
        <dbReference type="ARBA" id="ARBA00023002"/>
    </source>
</evidence>
<keyword evidence="7" id="KW-0443">Lipid metabolism</keyword>
<dbReference type="InterPro" id="IPR036291">
    <property type="entry name" value="NAD(P)-bd_dom_sf"/>
</dbReference>
<gene>
    <name evidence="11" type="ORF">CV102_17060</name>
</gene>
<dbReference type="CDD" id="cd06558">
    <property type="entry name" value="crotonase-like"/>
    <property type="match status" value="1"/>
</dbReference>
<dbReference type="InterPro" id="IPR008927">
    <property type="entry name" value="6-PGluconate_DH-like_C_sf"/>
</dbReference>
<feature type="domain" description="3-hydroxyacyl-CoA dehydrogenase C-terminal" evidence="9">
    <location>
        <begin position="187"/>
        <end position="280"/>
    </location>
</feature>
<dbReference type="InterPro" id="IPR029045">
    <property type="entry name" value="ClpP/crotonase-like_dom_sf"/>
</dbReference>
<dbReference type="SUPFAM" id="SSF51735">
    <property type="entry name" value="NAD(P)-binding Rossmann-fold domains"/>
    <property type="match status" value="1"/>
</dbReference>